<dbReference type="Proteomes" id="UP000236311">
    <property type="component" value="Unassembled WGS sequence"/>
</dbReference>
<comment type="cofactor">
    <cofactor evidence="1 8">
        <name>pyridoxal 5'-phosphate</name>
        <dbReference type="ChEBI" id="CHEBI:597326"/>
    </cofactor>
</comment>
<dbReference type="InterPro" id="IPR004839">
    <property type="entry name" value="Aminotransferase_I/II_large"/>
</dbReference>
<organism evidence="10 11">
    <name type="scientific">Acetatifactor muris</name>
    <dbReference type="NCBI Taxonomy" id="879566"/>
    <lineage>
        <taxon>Bacteria</taxon>
        <taxon>Bacillati</taxon>
        <taxon>Bacillota</taxon>
        <taxon>Clostridia</taxon>
        <taxon>Lachnospirales</taxon>
        <taxon>Lachnospiraceae</taxon>
        <taxon>Acetatifactor</taxon>
    </lineage>
</organism>
<evidence type="ECO:0000256" key="6">
    <source>
        <dbReference type="ARBA" id="ARBA00022898"/>
    </source>
</evidence>
<dbReference type="SUPFAM" id="SSF53383">
    <property type="entry name" value="PLP-dependent transferases"/>
    <property type="match status" value="1"/>
</dbReference>
<dbReference type="NCBIfam" id="TIGR01141">
    <property type="entry name" value="hisC"/>
    <property type="match status" value="1"/>
</dbReference>
<dbReference type="CDD" id="cd00609">
    <property type="entry name" value="AAT_like"/>
    <property type="match status" value="1"/>
</dbReference>
<dbReference type="UniPathway" id="UPA00031">
    <property type="reaction ID" value="UER00012"/>
</dbReference>
<keyword evidence="8" id="KW-0368">Histidine biosynthesis</keyword>
<reference evidence="10 11" key="1">
    <citation type="submission" date="2018-01" db="EMBL/GenBank/DDBJ databases">
        <authorList>
            <person name="Gaut B.S."/>
            <person name="Morton B.R."/>
            <person name="Clegg M.T."/>
            <person name="Duvall M.R."/>
        </authorList>
    </citation>
    <scope>NUCLEOTIDE SEQUENCE [LARGE SCALE GENOMIC DNA]</scope>
    <source>
        <strain evidence="10">GP69</strain>
    </source>
</reference>
<sequence length="352" mass="40010">MSWEEKVRRVTPYVAGEQPQKKNIIKLNTNECPYPPAPGVARLAAEMDWEALRLYPDPNTSVLVNALAAYYGVKPSQVFVGVGSDDVLSLAFMTFFNGNQPILFPDVTYSFYDVWAELYRIPYKTCALDENWHIRPEDYRQPNGGVIFPNPNAPTGLLESLGTVEEIIRANQDAVVIVDEAYVDFGGVSALPLVEKYDNLLVVQTFSKSRAMAGLRIGFCIGSEKLIGYLNDVKFSFNSYTMNLPSQILGAEAVRDDAWFRETTAKIITTRERVKKELKELGFSFPDSRANFIFAAHESIPAEQIFRALRQADIYVRYWNKPRISEYMRITVGTDEEMDRLLDFLKEYVNSL</sequence>
<dbReference type="InterPro" id="IPR015424">
    <property type="entry name" value="PyrdxlP-dep_Trfase"/>
</dbReference>
<evidence type="ECO:0000256" key="8">
    <source>
        <dbReference type="HAMAP-Rule" id="MF_01023"/>
    </source>
</evidence>
<dbReference type="InterPro" id="IPR001917">
    <property type="entry name" value="Aminotrans_II_pyridoxalP_BS"/>
</dbReference>
<evidence type="ECO:0000313" key="11">
    <source>
        <dbReference type="Proteomes" id="UP000236311"/>
    </source>
</evidence>
<feature type="domain" description="Aminotransferase class I/classII large" evidence="9">
    <location>
        <begin position="23"/>
        <end position="344"/>
    </location>
</feature>
<dbReference type="HAMAP" id="MF_01023">
    <property type="entry name" value="HisC_aminotrans_2"/>
    <property type="match status" value="1"/>
</dbReference>
<evidence type="ECO:0000256" key="7">
    <source>
        <dbReference type="ARBA" id="ARBA00047481"/>
    </source>
</evidence>
<dbReference type="PANTHER" id="PTHR43643">
    <property type="entry name" value="HISTIDINOL-PHOSPHATE AMINOTRANSFERASE 2"/>
    <property type="match status" value="1"/>
</dbReference>
<comment type="catalytic activity">
    <reaction evidence="7 8">
        <text>L-histidinol phosphate + 2-oxoglutarate = 3-(imidazol-4-yl)-2-oxopropyl phosphate + L-glutamate</text>
        <dbReference type="Rhea" id="RHEA:23744"/>
        <dbReference type="ChEBI" id="CHEBI:16810"/>
        <dbReference type="ChEBI" id="CHEBI:29985"/>
        <dbReference type="ChEBI" id="CHEBI:57766"/>
        <dbReference type="ChEBI" id="CHEBI:57980"/>
        <dbReference type="EC" id="2.6.1.9"/>
    </reaction>
</comment>
<dbReference type="OrthoDB" id="9813612at2"/>
<dbReference type="EMBL" id="OFSM01000009">
    <property type="protein sequence ID" value="SOY29394.1"/>
    <property type="molecule type" value="Genomic_DNA"/>
</dbReference>
<dbReference type="EC" id="2.6.1.9" evidence="8"/>
<keyword evidence="11" id="KW-1185">Reference proteome</keyword>
<dbReference type="InterPro" id="IPR005861">
    <property type="entry name" value="HisP_aminotrans"/>
</dbReference>
<dbReference type="PROSITE" id="PS00599">
    <property type="entry name" value="AA_TRANSFER_CLASS_2"/>
    <property type="match status" value="1"/>
</dbReference>
<dbReference type="GO" id="GO:0004400">
    <property type="term" value="F:histidinol-phosphate transaminase activity"/>
    <property type="evidence" value="ECO:0007669"/>
    <property type="project" value="UniProtKB-UniRule"/>
</dbReference>
<keyword evidence="8" id="KW-0028">Amino-acid biosynthesis</keyword>
<evidence type="ECO:0000256" key="5">
    <source>
        <dbReference type="ARBA" id="ARBA00022679"/>
    </source>
</evidence>
<evidence type="ECO:0000256" key="2">
    <source>
        <dbReference type="ARBA" id="ARBA00005011"/>
    </source>
</evidence>
<name>A0A2K4ZG11_9FIRM</name>
<dbReference type="Gene3D" id="3.40.640.10">
    <property type="entry name" value="Type I PLP-dependent aspartate aminotransferase-like (Major domain)"/>
    <property type="match status" value="1"/>
</dbReference>
<comment type="pathway">
    <text evidence="2 8">Amino-acid biosynthesis; L-histidine biosynthesis; L-histidine from 5-phospho-alpha-D-ribose 1-diphosphate: step 7/9.</text>
</comment>
<proteinExistence type="inferred from homology"/>
<keyword evidence="5 8" id="KW-0808">Transferase</keyword>
<protein>
    <recommendedName>
        <fullName evidence="8">Histidinol-phosphate aminotransferase</fullName>
        <ecNumber evidence="8">2.6.1.9</ecNumber>
    </recommendedName>
    <alternativeName>
        <fullName evidence="8">Imidazole acetol-phosphate transaminase</fullName>
    </alternativeName>
</protein>
<evidence type="ECO:0000256" key="4">
    <source>
        <dbReference type="ARBA" id="ARBA00022576"/>
    </source>
</evidence>
<comment type="subunit">
    <text evidence="3 8">Homodimer.</text>
</comment>
<dbReference type="InterPro" id="IPR015422">
    <property type="entry name" value="PyrdxlP-dep_Trfase_small"/>
</dbReference>
<evidence type="ECO:0000256" key="3">
    <source>
        <dbReference type="ARBA" id="ARBA00011738"/>
    </source>
</evidence>
<dbReference type="Gene3D" id="3.90.1150.10">
    <property type="entry name" value="Aspartate Aminotransferase, domain 1"/>
    <property type="match status" value="1"/>
</dbReference>
<gene>
    <name evidence="10" type="primary">hisC_2</name>
    <name evidence="8" type="synonym">hisC</name>
    <name evidence="10" type="ORF">AMURIS_02109</name>
</gene>
<dbReference type="AlphaFoldDB" id="A0A2K4ZG11"/>
<evidence type="ECO:0000313" key="10">
    <source>
        <dbReference type="EMBL" id="SOY29394.1"/>
    </source>
</evidence>
<dbReference type="GO" id="GO:0030170">
    <property type="term" value="F:pyridoxal phosphate binding"/>
    <property type="evidence" value="ECO:0007669"/>
    <property type="project" value="InterPro"/>
</dbReference>
<dbReference type="Pfam" id="PF00155">
    <property type="entry name" value="Aminotran_1_2"/>
    <property type="match status" value="1"/>
</dbReference>
<dbReference type="GO" id="GO:0000105">
    <property type="term" value="P:L-histidine biosynthetic process"/>
    <property type="evidence" value="ECO:0007669"/>
    <property type="project" value="UniProtKB-UniRule"/>
</dbReference>
<comment type="similarity">
    <text evidence="8">Belongs to the class-II pyridoxal-phosphate-dependent aminotransferase family. Histidinol-phosphate aminotransferase subfamily.</text>
</comment>
<accession>A0A2K4ZG11</accession>
<feature type="modified residue" description="N6-(pyridoxal phosphate)lysine" evidence="8">
    <location>
        <position position="208"/>
    </location>
</feature>
<dbReference type="InterPro" id="IPR015421">
    <property type="entry name" value="PyrdxlP-dep_Trfase_major"/>
</dbReference>
<keyword evidence="6 8" id="KW-0663">Pyridoxal phosphate</keyword>
<dbReference type="RefSeq" id="WP_103239487.1">
    <property type="nucleotide sequence ID" value="NZ_JANJZD010000009.1"/>
</dbReference>
<keyword evidence="4 8" id="KW-0032">Aminotransferase</keyword>
<evidence type="ECO:0000256" key="1">
    <source>
        <dbReference type="ARBA" id="ARBA00001933"/>
    </source>
</evidence>
<dbReference type="PANTHER" id="PTHR43643:SF3">
    <property type="entry name" value="HISTIDINOL-PHOSPHATE AMINOTRANSFERASE"/>
    <property type="match status" value="1"/>
</dbReference>
<dbReference type="InterPro" id="IPR050106">
    <property type="entry name" value="HistidinolP_aminotransfase"/>
</dbReference>
<evidence type="ECO:0000259" key="9">
    <source>
        <dbReference type="Pfam" id="PF00155"/>
    </source>
</evidence>